<reference evidence="2" key="1">
    <citation type="submission" date="2021-01" db="UniProtKB">
        <authorList>
            <consortium name="EnsemblPlants"/>
        </authorList>
    </citation>
    <scope>IDENTIFICATION</scope>
</reference>
<organism evidence="2 3">
    <name type="scientific">Kalanchoe fedtschenkoi</name>
    <name type="common">Lavender scallops</name>
    <name type="synonym">South American air plant</name>
    <dbReference type="NCBI Taxonomy" id="63787"/>
    <lineage>
        <taxon>Eukaryota</taxon>
        <taxon>Viridiplantae</taxon>
        <taxon>Streptophyta</taxon>
        <taxon>Embryophyta</taxon>
        <taxon>Tracheophyta</taxon>
        <taxon>Spermatophyta</taxon>
        <taxon>Magnoliopsida</taxon>
        <taxon>eudicotyledons</taxon>
        <taxon>Gunneridae</taxon>
        <taxon>Pentapetalae</taxon>
        <taxon>Saxifragales</taxon>
        <taxon>Crassulaceae</taxon>
        <taxon>Kalanchoe</taxon>
    </lineage>
</organism>
<dbReference type="EnsemblPlants" id="Kaladp0006s0067.1.v1.1">
    <property type="protein sequence ID" value="Kaladp0006s0067.1.v1.1"/>
    <property type="gene ID" value="Kaladp0006s0067.v1.1"/>
</dbReference>
<sequence length="201" mass="22155">MGCGSSTLAAENPDIQARLRPMIKRCIDDVKRRRSVLKNATTLSKKELLLGGEDCDKMSSSNNNSRGRNSVPSDDSVQYGAAKIVPVVEWEEAETVVKSPEKNEVSREEGEQEKEKEKTGAAVDEDEGRCISPGSPSFRVYCVKSKDSATRNRRRIISRKFRRAMHKGGQVKSLMRVGSCYNPASCSAHDKAHLLPEAAAE</sequence>
<keyword evidence="3" id="KW-1185">Reference proteome</keyword>
<proteinExistence type="predicted"/>
<feature type="compositionally biased region" description="Basic and acidic residues" evidence="1">
    <location>
        <begin position="99"/>
        <end position="119"/>
    </location>
</feature>
<feature type="region of interest" description="Disordered" evidence="1">
    <location>
        <begin position="53"/>
        <end position="77"/>
    </location>
</feature>
<dbReference type="OMA" id="CIQPENS"/>
<name>A0A7N0RAJ3_KALFE</name>
<protein>
    <submittedName>
        <fullName evidence="2">Uncharacterized protein</fullName>
    </submittedName>
</protein>
<accession>A0A7N0RAJ3</accession>
<evidence type="ECO:0000256" key="1">
    <source>
        <dbReference type="SAM" id="MobiDB-lite"/>
    </source>
</evidence>
<feature type="compositionally biased region" description="Low complexity" evidence="1">
    <location>
        <begin position="59"/>
        <end position="70"/>
    </location>
</feature>
<evidence type="ECO:0000313" key="3">
    <source>
        <dbReference type="Proteomes" id="UP000594263"/>
    </source>
</evidence>
<dbReference type="Proteomes" id="UP000594263">
    <property type="component" value="Unplaced"/>
</dbReference>
<evidence type="ECO:0000313" key="2">
    <source>
        <dbReference type="EnsemblPlants" id="Kaladp0006s0067.1.v1.1"/>
    </source>
</evidence>
<feature type="region of interest" description="Disordered" evidence="1">
    <location>
        <begin position="93"/>
        <end position="129"/>
    </location>
</feature>
<dbReference type="Gramene" id="Kaladp0006s0067.1.v1.1">
    <property type="protein sequence ID" value="Kaladp0006s0067.1.v1.1"/>
    <property type="gene ID" value="Kaladp0006s0067.v1.1"/>
</dbReference>
<dbReference type="AlphaFoldDB" id="A0A7N0RAJ3"/>